<evidence type="ECO:0000313" key="2">
    <source>
        <dbReference type="Proteomes" id="UP001301140"/>
    </source>
</evidence>
<sequence>MVTETKKERKNMEHPEDIVSYIKNLDGPADGQSVNALLKAIFRGFRMNSIEEIFNSNNYYAIIEGSWLVSELGEKASNLNDVLEKMLGFDHYYIKYCFIDSCITSRRKSECMIIKSIWRFLDDLDIRVRTRAIEWVASADRDALRALWEYGCKEMAREEHFSYEEIDMTYVVNHPLIGDRRFRAVLIGISMRKRFFEKWIDMKIEHEDSALIEILKKTGVKISN</sequence>
<reference evidence="1 2" key="1">
    <citation type="submission" date="2023-03" db="EMBL/GenBank/DDBJ databases">
        <title>YIM 152171 draft genome.</title>
        <authorList>
            <person name="Yang Z."/>
        </authorList>
    </citation>
    <scope>NUCLEOTIDE SEQUENCE [LARGE SCALE GENOMIC DNA]</scope>
    <source>
        <strain evidence="1 2">YIM 152171</strain>
    </source>
</reference>
<keyword evidence="2" id="KW-1185">Reference proteome</keyword>
<evidence type="ECO:0000313" key="1">
    <source>
        <dbReference type="EMBL" id="MDF1585417.1"/>
    </source>
</evidence>
<protein>
    <submittedName>
        <fullName evidence="1">Uncharacterized protein</fullName>
    </submittedName>
</protein>
<name>A0AAP3XQR9_9PROT</name>
<proteinExistence type="predicted"/>
<dbReference type="AlphaFoldDB" id="A0AAP3XQR9"/>
<accession>A0AAP3XQR9</accession>
<gene>
    <name evidence="1" type="ORF">PZ740_03345</name>
</gene>
<dbReference type="EMBL" id="JARGEQ010000017">
    <property type="protein sequence ID" value="MDF1585417.1"/>
    <property type="molecule type" value="Genomic_DNA"/>
</dbReference>
<dbReference type="Proteomes" id="UP001301140">
    <property type="component" value="Unassembled WGS sequence"/>
</dbReference>
<comment type="caution">
    <text evidence="1">The sequence shown here is derived from an EMBL/GenBank/DDBJ whole genome shotgun (WGS) entry which is preliminary data.</text>
</comment>
<organism evidence="1 2">
    <name type="scientific">Marinimicrococcus flavescens</name>
    <dbReference type="NCBI Taxonomy" id="3031815"/>
    <lineage>
        <taxon>Bacteria</taxon>
        <taxon>Pseudomonadati</taxon>
        <taxon>Pseudomonadota</taxon>
        <taxon>Alphaproteobacteria</taxon>
        <taxon>Geminicoccales</taxon>
        <taxon>Geminicoccaceae</taxon>
        <taxon>Marinimicrococcus</taxon>
    </lineage>
</organism>